<proteinExistence type="inferred from homology"/>
<keyword evidence="8 10" id="KW-0408">Iron</keyword>
<evidence type="ECO:0000256" key="6">
    <source>
        <dbReference type="ARBA" id="ARBA00022964"/>
    </source>
</evidence>
<dbReference type="GO" id="GO:0042412">
    <property type="term" value="P:taurine biosynthetic process"/>
    <property type="evidence" value="ECO:0007669"/>
    <property type="project" value="UniProtKB-UniRule"/>
</dbReference>
<feature type="binding site" evidence="10">
    <location>
        <position position="91"/>
    </location>
    <ligand>
        <name>Fe cation</name>
        <dbReference type="ChEBI" id="CHEBI:24875"/>
        <note>catalytic</note>
    </ligand>
</feature>
<keyword evidence="5 9" id="KW-0883">Thioether bond</keyword>
<evidence type="ECO:0000256" key="3">
    <source>
        <dbReference type="ARBA" id="ARBA00013133"/>
    </source>
</evidence>
<keyword evidence="6 11" id="KW-0223">Dioxygenase</keyword>
<evidence type="ECO:0000256" key="4">
    <source>
        <dbReference type="ARBA" id="ARBA00022723"/>
    </source>
</evidence>
<dbReference type="CTD" id="1036"/>
<dbReference type="InterPro" id="IPR010300">
    <property type="entry name" value="CDO_1"/>
</dbReference>
<evidence type="ECO:0000313" key="12">
    <source>
        <dbReference type="EnsemblMetazoa" id="XP_038058219.1"/>
    </source>
</evidence>
<dbReference type="GeneID" id="119729637"/>
<keyword evidence="13" id="KW-1185">Reference proteome</keyword>
<dbReference type="RefSeq" id="XP_038058219.1">
    <property type="nucleotide sequence ID" value="XM_038202291.1"/>
</dbReference>
<dbReference type="EnsemblMetazoa" id="XM_038202291.1">
    <property type="protein sequence ID" value="XP_038058219.1"/>
    <property type="gene ID" value="LOC119729637"/>
</dbReference>
<dbReference type="Pfam" id="PF05995">
    <property type="entry name" value="CDO_I"/>
    <property type="match status" value="1"/>
</dbReference>
<sequence>MEGRQLTYNKSPQNIQELIDSLHVLFSEEKVNIEEVQDVMERYESREGDWECFAHYDEYRYTRNLVDSGNGKFNLMVLCWGESMGSSIHSHSDSHCFMKVLDGSLRETLFNWPSPSEKRHEMPPRGVNDYTRNQVAYINDSHGLHRVENMSHTDTACSLHLYSPPFDSCLSFDQRSGKQHEAKVTFWSKYGERTPLTTGGCSTAMEPEDN</sequence>
<comment type="cofactor">
    <cofactor evidence="11">
        <name>Fe cation</name>
        <dbReference type="ChEBI" id="CHEBI:24875"/>
    </cofactor>
    <text evidence="11">Binds 1 Fe cation per subunit.</text>
</comment>
<dbReference type="EC" id="1.13.11.20" evidence="3 11"/>
<dbReference type="GO" id="GO:0008198">
    <property type="term" value="F:ferrous iron binding"/>
    <property type="evidence" value="ECO:0007669"/>
    <property type="project" value="UniProtKB-ARBA"/>
</dbReference>
<dbReference type="Gene3D" id="2.60.120.10">
    <property type="entry name" value="Jelly Rolls"/>
    <property type="match status" value="1"/>
</dbReference>
<reference evidence="12" key="1">
    <citation type="submission" date="2022-11" db="UniProtKB">
        <authorList>
            <consortium name="EnsemblMetazoa"/>
        </authorList>
    </citation>
    <scope>IDENTIFICATION</scope>
</reference>
<evidence type="ECO:0000256" key="11">
    <source>
        <dbReference type="RuleBase" id="RU366010"/>
    </source>
</evidence>
<evidence type="ECO:0000256" key="1">
    <source>
        <dbReference type="ARBA" id="ARBA00004759"/>
    </source>
</evidence>
<dbReference type="SUPFAM" id="SSF51182">
    <property type="entry name" value="RmlC-like cupins"/>
    <property type="match status" value="1"/>
</dbReference>
<evidence type="ECO:0000256" key="5">
    <source>
        <dbReference type="ARBA" id="ARBA00022784"/>
    </source>
</evidence>
<dbReference type="PANTHER" id="PTHR12918:SF1">
    <property type="entry name" value="CYSTEINE DIOXYGENASE TYPE 1"/>
    <property type="match status" value="1"/>
</dbReference>
<dbReference type="GO" id="GO:0017172">
    <property type="term" value="F:cysteine dioxygenase activity"/>
    <property type="evidence" value="ECO:0007669"/>
    <property type="project" value="UniProtKB-UniRule"/>
</dbReference>
<dbReference type="GO" id="GO:0019448">
    <property type="term" value="P:L-cysteine catabolic process"/>
    <property type="evidence" value="ECO:0007669"/>
    <property type="project" value="TreeGrafter"/>
</dbReference>
<dbReference type="OMA" id="NQVAYMA"/>
<name>A0A914A3R9_PATMI</name>
<evidence type="ECO:0000256" key="7">
    <source>
        <dbReference type="ARBA" id="ARBA00023002"/>
    </source>
</evidence>
<dbReference type="PANTHER" id="PTHR12918">
    <property type="entry name" value="CYSTEINE DIOXYGENASE"/>
    <property type="match status" value="1"/>
</dbReference>
<comment type="similarity">
    <text evidence="2 11">Belongs to the cysteine dioxygenase family.</text>
</comment>
<evidence type="ECO:0000256" key="9">
    <source>
        <dbReference type="PIRSR" id="PIRSR610300-50"/>
    </source>
</evidence>
<dbReference type="FunFam" id="2.60.120.10:FF:000045">
    <property type="entry name" value="Cysteine dioxygenase 1"/>
    <property type="match status" value="1"/>
</dbReference>
<feature type="binding site" evidence="10">
    <location>
        <position position="145"/>
    </location>
    <ligand>
        <name>Fe cation</name>
        <dbReference type="ChEBI" id="CHEBI:24875"/>
        <note>catalytic</note>
    </ligand>
</feature>
<dbReference type="InterPro" id="IPR014710">
    <property type="entry name" value="RmlC-like_jellyroll"/>
</dbReference>
<organism evidence="12 13">
    <name type="scientific">Patiria miniata</name>
    <name type="common">Bat star</name>
    <name type="synonym">Asterina miniata</name>
    <dbReference type="NCBI Taxonomy" id="46514"/>
    <lineage>
        <taxon>Eukaryota</taxon>
        <taxon>Metazoa</taxon>
        <taxon>Echinodermata</taxon>
        <taxon>Eleutherozoa</taxon>
        <taxon>Asterozoa</taxon>
        <taxon>Asteroidea</taxon>
        <taxon>Valvatacea</taxon>
        <taxon>Valvatida</taxon>
        <taxon>Asterinidae</taxon>
        <taxon>Patiria</taxon>
    </lineage>
</organism>
<dbReference type="OrthoDB" id="543511at2759"/>
<accession>A0A914A3R9</accession>
<feature type="binding site" evidence="10">
    <location>
        <position position="89"/>
    </location>
    <ligand>
        <name>Fe cation</name>
        <dbReference type="ChEBI" id="CHEBI:24875"/>
        <note>catalytic</note>
    </ligand>
</feature>
<keyword evidence="4 10" id="KW-0479">Metal-binding</keyword>
<protein>
    <recommendedName>
        <fullName evidence="3 11">Cysteine dioxygenase</fullName>
        <ecNumber evidence="3 11">1.13.11.20</ecNumber>
    </recommendedName>
</protein>
<dbReference type="Proteomes" id="UP000887568">
    <property type="component" value="Unplaced"/>
</dbReference>
<evidence type="ECO:0000256" key="8">
    <source>
        <dbReference type="ARBA" id="ARBA00023004"/>
    </source>
</evidence>
<feature type="cross-link" description="3'-(S-cysteinyl)-tyrosine (Cys-Tyr)" evidence="9">
    <location>
        <begin position="96"/>
        <end position="162"/>
    </location>
</feature>
<keyword evidence="7 11" id="KW-0560">Oxidoreductase</keyword>
<comment type="catalytic activity">
    <reaction evidence="11">
        <text>L-cysteine + O2 = 3-sulfino-L-alanine + H(+)</text>
        <dbReference type="Rhea" id="RHEA:20441"/>
        <dbReference type="ChEBI" id="CHEBI:15378"/>
        <dbReference type="ChEBI" id="CHEBI:15379"/>
        <dbReference type="ChEBI" id="CHEBI:35235"/>
        <dbReference type="ChEBI" id="CHEBI:61085"/>
        <dbReference type="EC" id="1.13.11.20"/>
    </reaction>
</comment>
<dbReference type="InterPro" id="IPR011051">
    <property type="entry name" value="RmlC_Cupin_sf"/>
</dbReference>
<comment type="pathway">
    <text evidence="1 11">Organosulfur biosynthesis; taurine biosynthesis; hypotaurine from L-cysteine: step 1/2.</text>
</comment>
<dbReference type="CDD" id="cd10548">
    <property type="entry name" value="cupin_CDO"/>
    <property type="match status" value="1"/>
</dbReference>
<dbReference type="AlphaFoldDB" id="A0A914A3R9"/>
<evidence type="ECO:0000256" key="10">
    <source>
        <dbReference type="PIRSR" id="PIRSR610300-51"/>
    </source>
</evidence>
<evidence type="ECO:0000256" key="2">
    <source>
        <dbReference type="ARBA" id="ARBA00006622"/>
    </source>
</evidence>
<evidence type="ECO:0000313" key="13">
    <source>
        <dbReference type="Proteomes" id="UP000887568"/>
    </source>
</evidence>